<evidence type="ECO:0008006" key="4">
    <source>
        <dbReference type="Google" id="ProtNLM"/>
    </source>
</evidence>
<dbReference type="Proteomes" id="UP000297549">
    <property type="component" value="Unassembled WGS sequence"/>
</dbReference>
<keyword evidence="3" id="KW-1185">Reference proteome</keyword>
<keyword evidence="1" id="KW-0812">Transmembrane</keyword>
<dbReference type="EMBL" id="SRLC01000001">
    <property type="protein sequence ID" value="TGE24127.1"/>
    <property type="molecule type" value="Genomic_DNA"/>
</dbReference>
<keyword evidence="1" id="KW-0472">Membrane</keyword>
<proteinExistence type="predicted"/>
<sequence length="224" mass="24161">MLFFFGLGQTRITTSPLAGVSCAYCGTPDAVTATVFSRYFHVFWIPVIPLGKFSLTQCGHCKQVLEKKEMPAAYQAPVAALQSSARLPITNYLVLLLMGALVLFMVGVGLFRKDAEPTASAAPAPALAQQEAPAAEAAPDPLPTVGAVFLMPLDGGRYSLMQVTKTTPDSAYFRVTDPLRGGPGTAKITSALRDSVAPANQATAWSRQQWQSVRQHNKEFMRLR</sequence>
<accession>A0A4Z0Q296</accession>
<protein>
    <recommendedName>
        <fullName evidence="4">Zinc-ribbon domain-containing protein</fullName>
    </recommendedName>
</protein>
<organism evidence="2 3">
    <name type="scientific">Hymenobacter aquaticus</name>
    <dbReference type="NCBI Taxonomy" id="1867101"/>
    <lineage>
        <taxon>Bacteria</taxon>
        <taxon>Pseudomonadati</taxon>
        <taxon>Bacteroidota</taxon>
        <taxon>Cytophagia</taxon>
        <taxon>Cytophagales</taxon>
        <taxon>Hymenobacteraceae</taxon>
        <taxon>Hymenobacter</taxon>
    </lineage>
</organism>
<reference evidence="2 3" key="1">
    <citation type="submission" date="2019-04" db="EMBL/GenBank/DDBJ databases">
        <authorList>
            <person name="Feng G."/>
            <person name="Zhang J."/>
            <person name="Zhu H."/>
        </authorList>
    </citation>
    <scope>NUCLEOTIDE SEQUENCE [LARGE SCALE GENOMIC DNA]</scope>
    <source>
        <strain evidence="2 3">JCM 31653</strain>
    </source>
</reference>
<evidence type="ECO:0000256" key="1">
    <source>
        <dbReference type="SAM" id="Phobius"/>
    </source>
</evidence>
<dbReference type="RefSeq" id="WP_135461396.1">
    <property type="nucleotide sequence ID" value="NZ_SRLC01000001.1"/>
</dbReference>
<feature type="transmembrane region" description="Helical" evidence="1">
    <location>
        <begin position="92"/>
        <end position="111"/>
    </location>
</feature>
<gene>
    <name evidence="2" type="ORF">E5K00_02620</name>
</gene>
<evidence type="ECO:0000313" key="3">
    <source>
        <dbReference type="Proteomes" id="UP000297549"/>
    </source>
</evidence>
<evidence type="ECO:0000313" key="2">
    <source>
        <dbReference type="EMBL" id="TGE24127.1"/>
    </source>
</evidence>
<dbReference type="AlphaFoldDB" id="A0A4Z0Q296"/>
<keyword evidence="1" id="KW-1133">Transmembrane helix</keyword>
<name>A0A4Z0Q296_9BACT</name>
<comment type="caution">
    <text evidence="2">The sequence shown here is derived from an EMBL/GenBank/DDBJ whole genome shotgun (WGS) entry which is preliminary data.</text>
</comment>
<dbReference type="OrthoDB" id="766141at2"/>